<comment type="caution">
    <text evidence="2">The sequence shown here is derived from an EMBL/GenBank/DDBJ whole genome shotgun (WGS) entry which is preliminary data.</text>
</comment>
<keyword evidence="3" id="KW-1185">Reference proteome</keyword>
<evidence type="ECO:0000256" key="1">
    <source>
        <dbReference type="SAM" id="MobiDB-lite"/>
    </source>
</evidence>
<dbReference type="EMBL" id="SRPW01001342">
    <property type="protein sequence ID" value="KAG6002498.1"/>
    <property type="molecule type" value="Genomic_DNA"/>
</dbReference>
<dbReference type="AlphaFoldDB" id="A0A9P7NAE3"/>
<reference evidence="2" key="1">
    <citation type="journal article" date="2020" name="bioRxiv">
        <title>Whole genome comparisons of ergot fungi reveals the divergence and evolution of species within the genus Claviceps are the result of varying mechanisms driving genome evolution and host range expansion.</title>
        <authorList>
            <person name="Wyka S.A."/>
            <person name="Mondo S.J."/>
            <person name="Liu M."/>
            <person name="Dettman J."/>
            <person name="Nalam V."/>
            <person name="Broders K.D."/>
        </authorList>
    </citation>
    <scope>NUCLEOTIDE SEQUENCE</scope>
    <source>
        <strain evidence="2">CCC 602</strain>
    </source>
</reference>
<proteinExistence type="predicted"/>
<gene>
    <name evidence="2" type="ORF">E4U43_001103</name>
</gene>
<feature type="non-terminal residue" evidence="2">
    <location>
        <position position="81"/>
    </location>
</feature>
<dbReference type="Proteomes" id="UP000748025">
    <property type="component" value="Unassembled WGS sequence"/>
</dbReference>
<feature type="compositionally biased region" description="Basic and acidic residues" evidence="1">
    <location>
        <begin position="1"/>
        <end position="12"/>
    </location>
</feature>
<protein>
    <submittedName>
        <fullName evidence="2">Uncharacterized protein</fullName>
    </submittedName>
</protein>
<sequence length="81" mass="8626">MASSRDPPRLRQDLNPLTTSLLSPCGARASSPMSALSMASSHAQPAQTPASAIQPYNPQEWVPSPAPMPERSRPFVVEAAQ</sequence>
<feature type="region of interest" description="Disordered" evidence="1">
    <location>
        <begin position="1"/>
        <end position="81"/>
    </location>
</feature>
<name>A0A9P7NAE3_9HYPO</name>
<organism evidence="2 3">
    <name type="scientific">Claviceps pusilla</name>
    <dbReference type="NCBI Taxonomy" id="123648"/>
    <lineage>
        <taxon>Eukaryota</taxon>
        <taxon>Fungi</taxon>
        <taxon>Dikarya</taxon>
        <taxon>Ascomycota</taxon>
        <taxon>Pezizomycotina</taxon>
        <taxon>Sordariomycetes</taxon>
        <taxon>Hypocreomycetidae</taxon>
        <taxon>Hypocreales</taxon>
        <taxon>Clavicipitaceae</taxon>
        <taxon>Claviceps</taxon>
    </lineage>
</organism>
<feature type="compositionally biased region" description="Polar residues" evidence="1">
    <location>
        <begin position="44"/>
        <end position="57"/>
    </location>
</feature>
<evidence type="ECO:0000313" key="2">
    <source>
        <dbReference type="EMBL" id="KAG6002498.1"/>
    </source>
</evidence>
<evidence type="ECO:0000313" key="3">
    <source>
        <dbReference type="Proteomes" id="UP000748025"/>
    </source>
</evidence>
<accession>A0A9P7NAE3</accession>
<feature type="compositionally biased region" description="Low complexity" evidence="1">
    <location>
        <begin position="27"/>
        <end position="43"/>
    </location>
</feature>
<dbReference type="OrthoDB" id="5078511at2759"/>